<dbReference type="InterPro" id="IPR001460">
    <property type="entry name" value="PCN-bd_Tpept"/>
</dbReference>
<sequence length="571" mass="62664">MRLSKILSISKIFSGKNRLILLVFLITAFSAAAAGRLFFVQIAQHSYYLELAKNQQGFRRVLAAERGDIYFKTKDGELVKAAATKIGATIYLNMKLLNDPDGILSKLDSITPVDKGLFYKIIKKTNDPYEVLKRRVGWEEAEKISALKLPGVGIEEERWRYYAGDALGGHVLGFVSAEDSNEEPSGKYGVEKYYDGALRGESGSVSGDQDPKGFFIALTDELKVDAAEGEDIILTIEPSLQRVAEAELAKLKTKWKAKSGGILIIDPKSGEIKALTGIPNFNPNEYQKEKNLGVFLNPFTEKIFELGSVFKPLTMAAAMDQGAVGPQSTYIDKGEVTINGRTIKNFDGKAHGERTMTQVLEESLNTGAVFAMQKVGGEKLKEYFHAFGLGEKTGVDLPGELKGDLSNLESGREIEFATAAFGQGIAVTPLELAMALSAVANGGKLMQPYLKDGAGPKFKRQVIKEETSETITKMLVDVVDMSLAGGRAKMPHYSIAAKTGTAQMPNAGGRGYSDNFLHSFFGYFPAYNPRFLILMFLERPQGVKYASQSMTDTFRSLVEFLINYYTIPPDR</sequence>
<protein>
    <recommendedName>
        <fullName evidence="7">Penicillin-binding protein transpeptidase domain-containing protein</fullName>
    </recommendedName>
</protein>
<dbReference type="PANTHER" id="PTHR30627">
    <property type="entry name" value="PEPTIDOGLYCAN D,D-TRANSPEPTIDASE"/>
    <property type="match status" value="1"/>
</dbReference>
<feature type="domain" description="Penicillin-binding protein dimerisation" evidence="4">
    <location>
        <begin position="64"/>
        <end position="214"/>
    </location>
</feature>
<evidence type="ECO:0000256" key="2">
    <source>
        <dbReference type="ARBA" id="ARBA00023136"/>
    </source>
</evidence>
<evidence type="ECO:0000259" key="3">
    <source>
        <dbReference type="Pfam" id="PF00905"/>
    </source>
</evidence>
<dbReference type="InterPro" id="IPR050515">
    <property type="entry name" value="Beta-lactam/transpept"/>
</dbReference>
<keyword evidence="2" id="KW-0472">Membrane</keyword>
<dbReference type="GO" id="GO:0071555">
    <property type="term" value="P:cell wall organization"/>
    <property type="evidence" value="ECO:0007669"/>
    <property type="project" value="TreeGrafter"/>
</dbReference>
<feature type="domain" description="Penicillin-binding protein transpeptidase" evidence="3">
    <location>
        <begin position="260"/>
        <end position="556"/>
    </location>
</feature>
<evidence type="ECO:0000313" key="5">
    <source>
        <dbReference type="EMBL" id="OGF86866.1"/>
    </source>
</evidence>
<evidence type="ECO:0000313" key="6">
    <source>
        <dbReference type="Proteomes" id="UP000177346"/>
    </source>
</evidence>
<dbReference type="Gene3D" id="3.40.710.10">
    <property type="entry name" value="DD-peptidase/beta-lactamase superfamily"/>
    <property type="match status" value="1"/>
</dbReference>
<dbReference type="GO" id="GO:0005886">
    <property type="term" value="C:plasma membrane"/>
    <property type="evidence" value="ECO:0007669"/>
    <property type="project" value="TreeGrafter"/>
</dbReference>
<evidence type="ECO:0008006" key="7">
    <source>
        <dbReference type="Google" id="ProtNLM"/>
    </source>
</evidence>
<dbReference type="SUPFAM" id="SSF56519">
    <property type="entry name" value="Penicillin binding protein dimerisation domain"/>
    <property type="match status" value="1"/>
</dbReference>
<reference evidence="5 6" key="1">
    <citation type="journal article" date="2016" name="Nat. Commun.">
        <title>Thousands of microbial genomes shed light on interconnected biogeochemical processes in an aquifer system.</title>
        <authorList>
            <person name="Anantharaman K."/>
            <person name="Brown C.T."/>
            <person name="Hug L.A."/>
            <person name="Sharon I."/>
            <person name="Castelle C.J."/>
            <person name="Probst A.J."/>
            <person name="Thomas B.C."/>
            <person name="Singh A."/>
            <person name="Wilkins M.J."/>
            <person name="Karaoz U."/>
            <person name="Brodie E.L."/>
            <person name="Williams K.H."/>
            <person name="Hubbard S.S."/>
            <person name="Banfield J.F."/>
        </authorList>
    </citation>
    <scope>NUCLEOTIDE SEQUENCE [LARGE SCALE GENOMIC DNA]</scope>
</reference>
<dbReference type="Gene3D" id="3.30.450.330">
    <property type="match status" value="1"/>
</dbReference>
<dbReference type="EMBL" id="MFIF01000010">
    <property type="protein sequence ID" value="OGF86866.1"/>
    <property type="molecule type" value="Genomic_DNA"/>
</dbReference>
<dbReference type="Pfam" id="PF03717">
    <property type="entry name" value="PBP_dimer"/>
    <property type="match status" value="1"/>
</dbReference>
<dbReference type="Proteomes" id="UP000177346">
    <property type="component" value="Unassembled WGS sequence"/>
</dbReference>
<dbReference type="GO" id="GO:0008658">
    <property type="term" value="F:penicillin binding"/>
    <property type="evidence" value="ECO:0007669"/>
    <property type="project" value="InterPro"/>
</dbReference>
<name>A0A1F5XGD0_9BACT</name>
<proteinExistence type="predicted"/>
<comment type="caution">
    <text evidence="5">The sequence shown here is derived from an EMBL/GenBank/DDBJ whole genome shotgun (WGS) entry which is preliminary data.</text>
</comment>
<dbReference type="InterPro" id="IPR012338">
    <property type="entry name" value="Beta-lactam/transpept-like"/>
</dbReference>
<dbReference type="AlphaFoldDB" id="A0A1F5XGD0"/>
<dbReference type="InterPro" id="IPR036138">
    <property type="entry name" value="PBP_dimer_sf"/>
</dbReference>
<dbReference type="InterPro" id="IPR005311">
    <property type="entry name" value="PBP_dimer"/>
</dbReference>
<dbReference type="PANTHER" id="PTHR30627:SF1">
    <property type="entry name" value="PEPTIDOGLYCAN D,D-TRANSPEPTIDASE FTSI"/>
    <property type="match status" value="1"/>
</dbReference>
<accession>A0A1F5XGD0</accession>
<dbReference type="Pfam" id="PF00905">
    <property type="entry name" value="Transpeptidase"/>
    <property type="match status" value="1"/>
</dbReference>
<evidence type="ECO:0000256" key="1">
    <source>
        <dbReference type="ARBA" id="ARBA00004370"/>
    </source>
</evidence>
<comment type="subcellular location">
    <subcellularLocation>
        <location evidence="1">Membrane</location>
    </subcellularLocation>
</comment>
<dbReference type="SUPFAM" id="SSF56601">
    <property type="entry name" value="beta-lactamase/transpeptidase-like"/>
    <property type="match status" value="1"/>
</dbReference>
<dbReference type="Gene3D" id="3.90.1310.10">
    <property type="entry name" value="Penicillin-binding protein 2a (Domain 2)"/>
    <property type="match status" value="1"/>
</dbReference>
<organism evidence="5 6">
    <name type="scientific">Candidatus Giovannonibacteria bacterium RIFCSPLOWO2_01_FULL_46_32</name>
    <dbReference type="NCBI Taxonomy" id="1798353"/>
    <lineage>
        <taxon>Bacteria</taxon>
        <taxon>Candidatus Giovannoniibacteriota</taxon>
    </lineage>
</organism>
<evidence type="ECO:0000259" key="4">
    <source>
        <dbReference type="Pfam" id="PF03717"/>
    </source>
</evidence>
<gene>
    <name evidence="5" type="ORF">A3B19_02240</name>
</gene>